<dbReference type="Gene3D" id="2.130.10.10">
    <property type="entry name" value="YVTN repeat-like/Quinoprotein amine dehydrogenase"/>
    <property type="match status" value="1"/>
</dbReference>
<dbReference type="Gene3D" id="3.90.1720.10">
    <property type="entry name" value="endopeptidase domain like (from Nostoc punctiforme)"/>
    <property type="match status" value="1"/>
</dbReference>
<name>A0ABV6W5B1_9ACTN</name>
<reference evidence="2 3" key="1">
    <citation type="submission" date="2024-09" db="EMBL/GenBank/DDBJ databases">
        <authorList>
            <person name="Lee S.D."/>
        </authorList>
    </citation>
    <scope>NUCLEOTIDE SEQUENCE [LARGE SCALE GENOMIC DNA]</scope>
    <source>
        <strain evidence="2 3">N8-3</strain>
    </source>
</reference>
<evidence type="ECO:0000313" key="2">
    <source>
        <dbReference type="EMBL" id="MFC1421088.1"/>
    </source>
</evidence>
<evidence type="ECO:0000256" key="1">
    <source>
        <dbReference type="SAM" id="SignalP"/>
    </source>
</evidence>
<comment type="caution">
    <text evidence="2">The sequence shown here is derived from an EMBL/GenBank/DDBJ whole genome shotgun (WGS) entry which is preliminary data.</text>
</comment>
<sequence>MPSSLPSSRNRRLLATLAATALTAPLLAVTLAASPASASTVNGPISANEILSRAQSWVDEAVPYNQGASHTDANGTYREDCSGFVSMAWHLDQSLIVTTGGPYFTTADGKGNPAYDTPVGPVGDLTGLQPGDAVAYPGEHIFLFAGWTNKAAGDFTYYAETNTSIPSHGPTAGNIHNATIEGLPTSGYVGLRSKNITSAIPAGFNVAIDADGAAASGKTVSGTVNLTGLASASGYINTGRYVITGPGNYNSGQLTPSAGGASNYPYAWNTAGLAGGTYQISFVASEIDGQDHTYGPVSVTVPAMPRSSSSNLAGTPDGGYATDWRGGDGRLWVGTGSGTTMAQPAEPWLLGVAEGTKPSIATLADGSWVTAWVGGDGKLWVGTGNGTTMAQPAEPWLLGVAPGTSPSIVALANGGWEVAWKGGDGKLWLGTGNGTTMAQPAEPWLLGVADTTSPSLAALPNGGYEVAWKGGDGKLWLGTGNGTTMAQPAEPWLLGVDTAGSSSSPSLATLPNGGYEVAWKGGDGRLWLGTGNGTTMAQPAEPWLLGVA</sequence>
<feature type="signal peptide" evidence="1">
    <location>
        <begin position="1"/>
        <end position="38"/>
    </location>
</feature>
<accession>A0ABV6W5B1</accession>
<protein>
    <recommendedName>
        <fullName evidence="4">NlpC/P60 domain-containing protein</fullName>
    </recommendedName>
</protein>
<dbReference type="InterPro" id="IPR015943">
    <property type="entry name" value="WD40/YVTN_repeat-like_dom_sf"/>
</dbReference>
<keyword evidence="1" id="KW-0732">Signal</keyword>
<dbReference type="InterPro" id="IPR006311">
    <property type="entry name" value="TAT_signal"/>
</dbReference>
<gene>
    <name evidence="2" type="ORF">ACEZDE_31260</name>
</gene>
<evidence type="ECO:0008006" key="4">
    <source>
        <dbReference type="Google" id="ProtNLM"/>
    </source>
</evidence>
<feature type="chain" id="PRO_5046005322" description="NlpC/P60 domain-containing protein" evidence="1">
    <location>
        <begin position="39"/>
        <end position="548"/>
    </location>
</feature>
<evidence type="ECO:0000313" key="3">
    <source>
        <dbReference type="Proteomes" id="UP001592531"/>
    </source>
</evidence>
<dbReference type="RefSeq" id="WP_380543610.1">
    <property type="nucleotide sequence ID" value="NZ_JBHFAB010000033.1"/>
</dbReference>
<dbReference type="SUPFAM" id="SSF89372">
    <property type="entry name" value="Fucose-specific lectin"/>
    <property type="match status" value="1"/>
</dbReference>
<organism evidence="2 3">
    <name type="scientific">Streptacidiphilus cavernicola</name>
    <dbReference type="NCBI Taxonomy" id="3342716"/>
    <lineage>
        <taxon>Bacteria</taxon>
        <taxon>Bacillati</taxon>
        <taxon>Actinomycetota</taxon>
        <taxon>Actinomycetes</taxon>
        <taxon>Kitasatosporales</taxon>
        <taxon>Streptomycetaceae</taxon>
        <taxon>Streptacidiphilus</taxon>
    </lineage>
</organism>
<dbReference type="PROSITE" id="PS51318">
    <property type="entry name" value="TAT"/>
    <property type="match status" value="1"/>
</dbReference>
<keyword evidence="3" id="KW-1185">Reference proteome</keyword>
<dbReference type="EMBL" id="JBHFAB010000033">
    <property type="protein sequence ID" value="MFC1421088.1"/>
    <property type="molecule type" value="Genomic_DNA"/>
</dbReference>
<proteinExistence type="predicted"/>
<dbReference type="Proteomes" id="UP001592531">
    <property type="component" value="Unassembled WGS sequence"/>
</dbReference>